<keyword evidence="2" id="KW-0436">Ligase</keyword>
<protein>
    <submittedName>
        <fullName evidence="2">RimK family alpha-L-glutamate ligase</fullName>
    </submittedName>
</protein>
<evidence type="ECO:0000313" key="2">
    <source>
        <dbReference type="EMBL" id="MFC6035119.1"/>
    </source>
</evidence>
<evidence type="ECO:0000313" key="3">
    <source>
        <dbReference type="Proteomes" id="UP001596116"/>
    </source>
</evidence>
<dbReference type="PANTHER" id="PTHR39217">
    <property type="match status" value="1"/>
</dbReference>
<accession>A0ABW1KUC0</accession>
<sequence>MTKNIVFATCLAQPAFQASDAVAARALEGRGGVVTAAAWNGDQATFEKADAIVIRSTWDYQKTPGAFAGWLQALDDGRPVFNSPALVRANMSKRYLLDLADKGAPLAPTCWVEPDAGAILAAMNEMGLEEAVVKPEFGATGSGLSLVRRADEAGLAAAAAKMGMPGLVQALVPEIAANGETSFMFIGGEFTHAVTKRPKSGEIRCQAEYGGTSELAAPPDWAIAEARRLLGLIPGAPLYARVDGVVLDGAMRLMEVELIEPELFFTYAPDAALRFADALMERL</sequence>
<name>A0ABW1KUC0_9PROT</name>
<evidence type="ECO:0000259" key="1">
    <source>
        <dbReference type="Pfam" id="PF02955"/>
    </source>
</evidence>
<comment type="caution">
    <text evidence="2">The sequence shown here is derived from an EMBL/GenBank/DDBJ whole genome shotgun (WGS) entry which is preliminary data.</text>
</comment>
<dbReference type="Pfam" id="PF02955">
    <property type="entry name" value="GSH-S_ATP"/>
    <property type="match status" value="1"/>
</dbReference>
<reference evidence="2 3" key="1">
    <citation type="submission" date="2024-09" db="EMBL/GenBank/DDBJ databases">
        <authorList>
            <person name="Zhang Z.-H."/>
        </authorList>
    </citation>
    <scope>NUCLEOTIDE SEQUENCE [LARGE SCALE GENOMIC DNA]</scope>
    <source>
        <strain evidence="2 3">HHTR114</strain>
    </source>
</reference>
<dbReference type="Proteomes" id="UP001596116">
    <property type="component" value="Unassembled WGS sequence"/>
</dbReference>
<keyword evidence="3" id="KW-1185">Reference proteome</keyword>
<feature type="domain" description="Prokaryotic glutathione synthetase ATP-binding" evidence="1">
    <location>
        <begin position="108"/>
        <end position="215"/>
    </location>
</feature>
<gene>
    <name evidence="2" type="ORF">ACFMB1_06155</name>
</gene>
<dbReference type="PANTHER" id="PTHR39217:SF1">
    <property type="entry name" value="GLUTATHIONE SYNTHETASE"/>
    <property type="match status" value="1"/>
</dbReference>
<organism evidence="2 3">
    <name type="scientific">Hyphococcus aureus</name>
    <dbReference type="NCBI Taxonomy" id="2666033"/>
    <lineage>
        <taxon>Bacteria</taxon>
        <taxon>Pseudomonadati</taxon>
        <taxon>Pseudomonadota</taxon>
        <taxon>Alphaproteobacteria</taxon>
        <taxon>Parvularculales</taxon>
        <taxon>Parvularculaceae</taxon>
        <taxon>Hyphococcus</taxon>
    </lineage>
</organism>
<proteinExistence type="predicted"/>
<dbReference type="InterPro" id="IPR053191">
    <property type="entry name" value="DcsG_Biosynth_Enzyme"/>
</dbReference>
<dbReference type="RefSeq" id="WP_379879552.1">
    <property type="nucleotide sequence ID" value="NZ_JBHPON010000001.1"/>
</dbReference>
<dbReference type="GO" id="GO:0016874">
    <property type="term" value="F:ligase activity"/>
    <property type="evidence" value="ECO:0007669"/>
    <property type="project" value="UniProtKB-KW"/>
</dbReference>
<dbReference type="SUPFAM" id="SSF56059">
    <property type="entry name" value="Glutathione synthetase ATP-binding domain-like"/>
    <property type="match status" value="1"/>
</dbReference>
<dbReference type="InterPro" id="IPR004218">
    <property type="entry name" value="GSHS_ATP-bd"/>
</dbReference>
<dbReference type="EMBL" id="JBHPON010000001">
    <property type="protein sequence ID" value="MFC6035119.1"/>
    <property type="molecule type" value="Genomic_DNA"/>
</dbReference>